<dbReference type="Proteomes" id="UP001054837">
    <property type="component" value="Unassembled WGS sequence"/>
</dbReference>
<organism evidence="1 2">
    <name type="scientific">Caerostris darwini</name>
    <dbReference type="NCBI Taxonomy" id="1538125"/>
    <lineage>
        <taxon>Eukaryota</taxon>
        <taxon>Metazoa</taxon>
        <taxon>Ecdysozoa</taxon>
        <taxon>Arthropoda</taxon>
        <taxon>Chelicerata</taxon>
        <taxon>Arachnida</taxon>
        <taxon>Araneae</taxon>
        <taxon>Araneomorphae</taxon>
        <taxon>Entelegynae</taxon>
        <taxon>Araneoidea</taxon>
        <taxon>Araneidae</taxon>
        <taxon>Caerostris</taxon>
    </lineage>
</organism>
<dbReference type="AlphaFoldDB" id="A0AAV4TY53"/>
<evidence type="ECO:0000313" key="2">
    <source>
        <dbReference type="Proteomes" id="UP001054837"/>
    </source>
</evidence>
<accession>A0AAV4TY53</accession>
<name>A0AAV4TY53_9ARAC</name>
<comment type="caution">
    <text evidence="1">The sequence shown here is derived from an EMBL/GenBank/DDBJ whole genome shotgun (WGS) entry which is preliminary data.</text>
</comment>
<keyword evidence="2" id="KW-1185">Reference proteome</keyword>
<proteinExistence type="predicted"/>
<reference evidence="1 2" key="1">
    <citation type="submission" date="2021-06" db="EMBL/GenBank/DDBJ databases">
        <title>Caerostris darwini draft genome.</title>
        <authorList>
            <person name="Kono N."/>
            <person name="Arakawa K."/>
        </authorList>
    </citation>
    <scope>NUCLEOTIDE SEQUENCE [LARGE SCALE GENOMIC DNA]</scope>
</reference>
<dbReference type="EMBL" id="BPLQ01010332">
    <property type="protein sequence ID" value="GIY50012.1"/>
    <property type="molecule type" value="Genomic_DNA"/>
</dbReference>
<evidence type="ECO:0000313" key="1">
    <source>
        <dbReference type="EMBL" id="GIY50012.1"/>
    </source>
</evidence>
<gene>
    <name evidence="1" type="ORF">CDAR_377791</name>
</gene>
<sequence length="93" mass="10407">MSPSFFSVLSGEKFFRITETATVERMRAYFSGTRGKGGGAQKMLSLRFFLGSIWFHKWSGVSVQVPGEAGKDSKRFSSLIKNSFLLIGKESTW</sequence>
<protein>
    <submittedName>
        <fullName evidence="1">Uncharacterized protein</fullName>
    </submittedName>
</protein>